<comment type="caution">
    <text evidence="9">The sequence shown here is derived from an EMBL/GenBank/DDBJ whole genome shotgun (WGS) entry which is preliminary data.</text>
</comment>
<dbReference type="InterPro" id="IPR050388">
    <property type="entry name" value="ABC_Ni/Peptide_Import"/>
</dbReference>
<keyword evidence="7" id="KW-0472">Membrane</keyword>
<comment type="subcellular location">
    <subcellularLocation>
        <location evidence="1">Cell membrane</location>
        <topology evidence="1">Peripheral membrane protein</topology>
    </subcellularLocation>
</comment>
<keyword evidence="4" id="KW-1003">Cell membrane</keyword>
<dbReference type="InterPro" id="IPR003593">
    <property type="entry name" value="AAA+_ATPase"/>
</dbReference>
<keyword evidence="5" id="KW-0547">Nucleotide-binding</keyword>
<protein>
    <submittedName>
        <fullName evidence="9">ABC transporter ATP-binding protein</fullName>
    </submittedName>
</protein>
<dbReference type="SMART" id="SM00382">
    <property type="entry name" value="AAA"/>
    <property type="match status" value="1"/>
</dbReference>
<proteinExistence type="inferred from homology"/>
<dbReference type="PANTHER" id="PTHR43297">
    <property type="entry name" value="OLIGOPEPTIDE TRANSPORT ATP-BINDING PROTEIN APPD"/>
    <property type="match status" value="1"/>
</dbReference>
<dbReference type="InterPro" id="IPR003439">
    <property type="entry name" value="ABC_transporter-like_ATP-bd"/>
</dbReference>
<dbReference type="Proteomes" id="UP001652445">
    <property type="component" value="Unassembled WGS sequence"/>
</dbReference>
<evidence type="ECO:0000256" key="5">
    <source>
        <dbReference type="ARBA" id="ARBA00022741"/>
    </source>
</evidence>
<evidence type="ECO:0000256" key="4">
    <source>
        <dbReference type="ARBA" id="ARBA00022475"/>
    </source>
</evidence>
<keyword evidence="6 9" id="KW-0067">ATP-binding</keyword>
<dbReference type="GO" id="GO:0005524">
    <property type="term" value="F:ATP binding"/>
    <property type="evidence" value="ECO:0007669"/>
    <property type="project" value="UniProtKB-KW"/>
</dbReference>
<evidence type="ECO:0000256" key="7">
    <source>
        <dbReference type="ARBA" id="ARBA00023136"/>
    </source>
</evidence>
<dbReference type="SUPFAM" id="SSF52540">
    <property type="entry name" value="P-loop containing nucleoside triphosphate hydrolases"/>
    <property type="match status" value="1"/>
</dbReference>
<sequence length="260" mass="28974">MAVIAEVKKLSITSQDLQTLVSDISFSLHTGKTFCLIGESGSGKTLTLKAMLGMLPNQLHLTGELLFNGTNTVPFTRREWQRIRGKQIGIIFQHPEQALHPAIPIGRQLVDLLRSHISITKLEAERQACRMLDKVGLKPADILMKRYPHQLSGGMNQRVMIAMALLLGPELLIADEPTSALDVTTQADILTLLRGLTAESEMSLLLVTHDLLIANYIADTIAVMVQGTIIEQGNAQDVIKHPRQEYTRILWEYRSKFMIT</sequence>
<evidence type="ECO:0000313" key="10">
    <source>
        <dbReference type="Proteomes" id="UP001652445"/>
    </source>
</evidence>
<evidence type="ECO:0000256" key="6">
    <source>
        <dbReference type="ARBA" id="ARBA00022840"/>
    </source>
</evidence>
<reference evidence="9 10" key="1">
    <citation type="submission" date="2022-09" db="EMBL/GenBank/DDBJ databases">
        <authorList>
            <person name="Han X.L."/>
            <person name="Wang Q."/>
            <person name="Lu T."/>
        </authorList>
    </citation>
    <scope>NUCLEOTIDE SEQUENCE [LARGE SCALE GENOMIC DNA]</scope>
    <source>
        <strain evidence="9 10">WQ 127069</strain>
    </source>
</reference>
<evidence type="ECO:0000259" key="8">
    <source>
        <dbReference type="PROSITE" id="PS50893"/>
    </source>
</evidence>
<evidence type="ECO:0000256" key="2">
    <source>
        <dbReference type="ARBA" id="ARBA00005417"/>
    </source>
</evidence>
<evidence type="ECO:0000256" key="1">
    <source>
        <dbReference type="ARBA" id="ARBA00004202"/>
    </source>
</evidence>
<dbReference type="CDD" id="cd03257">
    <property type="entry name" value="ABC_NikE_OppD_transporters"/>
    <property type="match status" value="1"/>
</dbReference>
<dbReference type="Gene3D" id="3.40.50.300">
    <property type="entry name" value="P-loop containing nucleotide triphosphate hydrolases"/>
    <property type="match status" value="1"/>
</dbReference>
<organism evidence="9 10">
    <name type="scientific">Paenibacillus baimaensis</name>
    <dbReference type="NCBI Taxonomy" id="2982185"/>
    <lineage>
        <taxon>Bacteria</taxon>
        <taxon>Bacillati</taxon>
        <taxon>Bacillota</taxon>
        <taxon>Bacilli</taxon>
        <taxon>Bacillales</taxon>
        <taxon>Paenibacillaceae</taxon>
        <taxon>Paenibacillus</taxon>
    </lineage>
</organism>
<dbReference type="EMBL" id="JAOQIO010000007">
    <property type="protein sequence ID" value="MCU6791189.1"/>
    <property type="molecule type" value="Genomic_DNA"/>
</dbReference>
<dbReference type="RefSeq" id="WP_262682764.1">
    <property type="nucleotide sequence ID" value="NZ_JAOQIO010000007.1"/>
</dbReference>
<name>A0ABT2U974_9BACL</name>
<evidence type="ECO:0000256" key="3">
    <source>
        <dbReference type="ARBA" id="ARBA00022448"/>
    </source>
</evidence>
<dbReference type="Pfam" id="PF00005">
    <property type="entry name" value="ABC_tran"/>
    <property type="match status" value="1"/>
</dbReference>
<dbReference type="PROSITE" id="PS50893">
    <property type="entry name" value="ABC_TRANSPORTER_2"/>
    <property type="match status" value="1"/>
</dbReference>
<evidence type="ECO:0000313" key="9">
    <source>
        <dbReference type="EMBL" id="MCU6791189.1"/>
    </source>
</evidence>
<dbReference type="PANTHER" id="PTHR43297:SF2">
    <property type="entry name" value="DIPEPTIDE TRANSPORT ATP-BINDING PROTEIN DPPD"/>
    <property type="match status" value="1"/>
</dbReference>
<feature type="domain" description="ABC transporter" evidence="8">
    <location>
        <begin position="5"/>
        <end position="251"/>
    </location>
</feature>
<gene>
    <name evidence="9" type="ORF">OB236_03500</name>
</gene>
<keyword evidence="10" id="KW-1185">Reference proteome</keyword>
<dbReference type="InterPro" id="IPR027417">
    <property type="entry name" value="P-loop_NTPase"/>
</dbReference>
<comment type="similarity">
    <text evidence="2">Belongs to the ABC transporter superfamily.</text>
</comment>
<accession>A0ABT2U974</accession>
<keyword evidence="3" id="KW-0813">Transport</keyword>